<keyword evidence="3" id="KW-1185">Reference proteome</keyword>
<evidence type="ECO:0000313" key="3">
    <source>
        <dbReference type="Proteomes" id="UP000316371"/>
    </source>
</evidence>
<protein>
    <submittedName>
        <fullName evidence="2">Uncharacterized protein</fullName>
    </submittedName>
</protein>
<gene>
    <name evidence="2" type="ORF">FNW21_04300</name>
</gene>
<dbReference type="OrthoDB" id="1360972at2"/>
<proteinExistence type="predicted"/>
<organism evidence="2 3">
    <name type="scientific">Flavobacterium restrictum</name>
    <dbReference type="NCBI Taxonomy" id="2594428"/>
    <lineage>
        <taxon>Bacteria</taxon>
        <taxon>Pseudomonadati</taxon>
        <taxon>Bacteroidota</taxon>
        <taxon>Flavobacteriia</taxon>
        <taxon>Flavobacteriales</taxon>
        <taxon>Flavobacteriaceae</taxon>
        <taxon>Flavobacterium</taxon>
    </lineage>
</organism>
<sequence>MKTFRFLLVLSGILFSANTITAQYGNSGYGNGYGNNGNGYGSNRMSQMNHDTPEAPKVIPVEVTVSKIMEKIKPELNLDALQEIAIANVLIESLKAQGVIIKQESSQEDKMKDIQALSEVTDRKIMEFLDADQKVKYKLMNEESKTKRAKKH</sequence>
<name>A0A553E8H4_9FLAO</name>
<evidence type="ECO:0000313" key="2">
    <source>
        <dbReference type="EMBL" id="TRX41326.1"/>
    </source>
</evidence>
<feature type="signal peptide" evidence="1">
    <location>
        <begin position="1"/>
        <end position="22"/>
    </location>
</feature>
<reference evidence="2 3" key="1">
    <citation type="submission" date="2019-07" db="EMBL/GenBank/DDBJ databases">
        <title>Novel species of Flavobacterium.</title>
        <authorList>
            <person name="Liu Q."/>
            <person name="Xin Y.-H."/>
        </authorList>
    </citation>
    <scope>NUCLEOTIDE SEQUENCE [LARGE SCALE GENOMIC DNA]</scope>
    <source>
        <strain evidence="2 3">LB1R34</strain>
    </source>
</reference>
<feature type="chain" id="PRO_5021948228" evidence="1">
    <location>
        <begin position="23"/>
        <end position="152"/>
    </location>
</feature>
<comment type="caution">
    <text evidence="2">The sequence shown here is derived from an EMBL/GenBank/DDBJ whole genome shotgun (WGS) entry which is preliminary data.</text>
</comment>
<evidence type="ECO:0000256" key="1">
    <source>
        <dbReference type="SAM" id="SignalP"/>
    </source>
</evidence>
<dbReference type="Proteomes" id="UP000316371">
    <property type="component" value="Unassembled WGS sequence"/>
</dbReference>
<dbReference type="RefSeq" id="WP_144255514.1">
    <property type="nucleotide sequence ID" value="NZ_VJZT01000003.1"/>
</dbReference>
<dbReference type="EMBL" id="VJZT01000003">
    <property type="protein sequence ID" value="TRX41326.1"/>
    <property type="molecule type" value="Genomic_DNA"/>
</dbReference>
<keyword evidence="1" id="KW-0732">Signal</keyword>
<accession>A0A553E8H4</accession>
<dbReference type="AlphaFoldDB" id="A0A553E8H4"/>